<accession>A0A0G0W6M0</accession>
<comment type="caution">
    <text evidence="2">The sequence shown here is derived from an EMBL/GenBank/DDBJ whole genome shotgun (WGS) entry which is preliminary data.</text>
</comment>
<dbReference type="EMBL" id="LBZK01000014">
    <property type="protein sequence ID" value="KKR70902.1"/>
    <property type="molecule type" value="Genomic_DNA"/>
</dbReference>
<dbReference type="AlphaFoldDB" id="A0A0G0W6M0"/>
<dbReference type="InterPro" id="IPR036412">
    <property type="entry name" value="HAD-like_sf"/>
</dbReference>
<dbReference type="PANTHER" id="PTHR24093:SF506">
    <property type="entry name" value="CATION-TRANSPORTING ATPASE PMA1"/>
    <property type="match status" value="1"/>
</dbReference>
<dbReference type="GO" id="GO:0000166">
    <property type="term" value="F:nucleotide binding"/>
    <property type="evidence" value="ECO:0007669"/>
    <property type="project" value="InterPro"/>
</dbReference>
<reference evidence="2 3" key="1">
    <citation type="journal article" date="2015" name="Nature">
        <title>rRNA introns, odd ribosomes, and small enigmatic genomes across a large radiation of phyla.</title>
        <authorList>
            <person name="Brown C.T."/>
            <person name="Hug L.A."/>
            <person name="Thomas B.C."/>
            <person name="Sharon I."/>
            <person name="Castelle C.J."/>
            <person name="Singh A."/>
            <person name="Wilkins M.J."/>
            <person name="Williams K.H."/>
            <person name="Banfield J.F."/>
        </authorList>
    </citation>
    <scope>NUCLEOTIDE SEQUENCE [LARGE SCALE GENOMIC DNA]</scope>
</reference>
<dbReference type="PANTHER" id="PTHR24093">
    <property type="entry name" value="CATION TRANSPORTING ATPASE"/>
    <property type="match status" value="1"/>
</dbReference>
<name>A0A0G0W6M0_9BACT</name>
<sequence length="157" mass="17495">MLGWTSLPEAEKNEIVKSIDSLTKQGKRLIGFARKEVALDKKNLVTSDAKEGLSWVGLLAFSDPVRLGVKDALELAYNAGIRTAVITGDYSKTSEFVLFELGISIKKSEILLGSELENMTPDELSQKVKLIKLFARTSPDQKLRIVEAMKKTVKLWR</sequence>
<dbReference type="SUPFAM" id="SSF56784">
    <property type="entry name" value="HAD-like"/>
    <property type="match status" value="1"/>
</dbReference>
<evidence type="ECO:0000313" key="3">
    <source>
        <dbReference type="Proteomes" id="UP000034562"/>
    </source>
</evidence>
<dbReference type="InterPro" id="IPR023214">
    <property type="entry name" value="HAD_sf"/>
</dbReference>
<evidence type="ECO:0000313" key="2">
    <source>
        <dbReference type="EMBL" id="KKR70902.1"/>
    </source>
</evidence>
<keyword evidence="1" id="KW-0460">Magnesium</keyword>
<dbReference type="GO" id="GO:0005886">
    <property type="term" value="C:plasma membrane"/>
    <property type="evidence" value="ECO:0007669"/>
    <property type="project" value="TreeGrafter"/>
</dbReference>
<dbReference type="STRING" id="1618563.UU12_C0014G0012"/>
<dbReference type="Pfam" id="PF13246">
    <property type="entry name" value="Cation_ATPase"/>
    <property type="match status" value="1"/>
</dbReference>
<dbReference type="SUPFAM" id="SSF81660">
    <property type="entry name" value="Metal cation-transporting ATPase, ATP-binding domain N"/>
    <property type="match status" value="1"/>
</dbReference>
<dbReference type="GO" id="GO:0005388">
    <property type="term" value="F:P-type calcium transporter activity"/>
    <property type="evidence" value="ECO:0007669"/>
    <property type="project" value="TreeGrafter"/>
</dbReference>
<proteinExistence type="predicted"/>
<evidence type="ECO:0000256" key="1">
    <source>
        <dbReference type="ARBA" id="ARBA00022842"/>
    </source>
</evidence>
<gene>
    <name evidence="2" type="ORF">UU12_C0014G0012</name>
</gene>
<dbReference type="Proteomes" id="UP000034562">
    <property type="component" value="Unassembled WGS sequence"/>
</dbReference>
<dbReference type="Gene3D" id="3.40.50.1000">
    <property type="entry name" value="HAD superfamily/HAD-like"/>
    <property type="match status" value="1"/>
</dbReference>
<protein>
    <submittedName>
        <fullName evidence="2">Cation-transporting ATPase</fullName>
    </submittedName>
</protein>
<dbReference type="Gene3D" id="3.40.1110.10">
    <property type="entry name" value="Calcium-transporting ATPase, cytoplasmic domain N"/>
    <property type="match status" value="1"/>
</dbReference>
<dbReference type="InterPro" id="IPR023299">
    <property type="entry name" value="ATPase_P-typ_cyto_dom_N"/>
</dbReference>
<organism evidence="2 3">
    <name type="scientific">Candidatus Woesebacteria bacterium GW2011_GWA2_40_7b</name>
    <dbReference type="NCBI Taxonomy" id="1618563"/>
    <lineage>
        <taxon>Bacteria</taxon>
        <taxon>Candidatus Woeseibacteriota</taxon>
    </lineage>
</organism>